<sequence>IWAIIPCQWQPLPMTRQLSIRSVSCVVSHRRERSGEMREKELTESGFGHVSPI</sequence>
<reference evidence="3" key="1">
    <citation type="submission" date="2016-06" db="EMBL/GenBank/DDBJ databases">
        <title>Parallel loss of symbiosis genes in relatives of nitrogen-fixing non-legume Parasponia.</title>
        <authorList>
            <person name="Van Velzen R."/>
            <person name="Holmer R."/>
            <person name="Bu F."/>
            <person name="Rutten L."/>
            <person name="Van Zeijl A."/>
            <person name="Liu W."/>
            <person name="Santuari L."/>
            <person name="Cao Q."/>
            <person name="Sharma T."/>
            <person name="Shen D."/>
            <person name="Roswanjaya Y."/>
            <person name="Wardhani T."/>
            <person name="Kalhor M.S."/>
            <person name="Jansen J."/>
            <person name="Van den Hoogen J."/>
            <person name="Gungor B."/>
            <person name="Hartog M."/>
            <person name="Hontelez J."/>
            <person name="Verver J."/>
            <person name="Yang W.-C."/>
            <person name="Schijlen E."/>
            <person name="Repin R."/>
            <person name="Schilthuizen M."/>
            <person name="Schranz E."/>
            <person name="Heidstra R."/>
            <person name="Miyata K."/>
            <person name="Fedorova E."/>
            <person name="Kohlen W."/>
            <person name="Bisseling T."/>
            <person name="Smit S."/>
            <person name="Geurts R."/>
        </authorList>
    </citation>
    <scope>NUCLEOTIDE SEQUENCE [LARGE SCALE GENOMIC DNA]</scope>
    <source>
        <strain evidence="3">cv. RG33-2</strain>
    </source>
</reference>
<dbReference type="AlphaFoldDB" id="A0A2P5EST0"/>
<keyword evidence="3" id="KW-1185">Reference proteome</keyword>
<evidence type="ECO:0000313" key="3">
    <source>
        <dbReference type="Proteomes" id="UP000237000"/>
    </source>
</evidence>
<dbReference type="EMBL" id="JXTC01000104">
    <property type="protein sequence ID" value="PON88535.1"/>
    <property type="molecule type" value="Genomic_DNA"/>
</dbReference>
<accession>A0A2P5EST0</accession>
<feature type="region of interest" description="Disordered" evidence="1">
    <location>
        <begin position="34"/>
        <end position="53"/>
    </location>
</feature>
<dbReference type="Proteomes" id="UP000237000">
    <property type="component" value="Unassembled WGS sequence"/>
</dbReference>
<evidence type="ECO:0000256" key="1">
    <source>
        <dbReference type="SAM" id="MobiDB-lite"/>
    </source>
</evidence>
<proteinExistence type="predicted"/>
<feature type="non-terminal residue" evidence="2">
    <location>
        <position position="1"/>
    </location>
</feature>
<gene>
    <name evidence="2" type="ORF">TorRG33x02_156000</name>
</gene>
<dbReference type="InParanoid" id="A0A2P5EST0"/>
<evidence type="ECO:0000313" key="2">
    <source>
        <dbReference type="EMBL" id="PON88535.1"/>
    </source>
</evidence>
<name>A0A2P5EST0_TREOI</name>
<comment type="caution">
    <text evidence="2">The sequence shown here is derived from an EMBL/GenBank/DDBJ whole genome shotgun (WGS) entry which is preliminary data.</text>
</comment>
<protein>
    <submittedName>
        <fullName evidence="2">Uncharacterized protein</fullName>
    </submittedName>
</protein>
<organism evidence="2 3">
    <name type="scientific">Trema orientale</name>
    <name type="common">Charcoal tree</name>
    <name type="synonym">Celtis orientalis</name>
    <dbReference type="NCBI Taxonomy" id="63057"/>
    <lineage>
        <taxon>Eukaryota</taxon>
        <taxon>Viridiplantae</taxon>
        <taxon>Streptophyta</taxon>
        <taxon>Embryophyta</taxon>
        <taxon>Tracheophyta</taxon>
        <taxon>Spermatophyta</taxon>
        <taxon>Magnoliopsida</taxon>
        <taxon>eudicotyledons</taxon>
        <taxon>Gunneridae</taxon>
        <taxon>Pentapetalae</taxon>
        <taxon>rosids</taxon>
        <taxon>fabids</taxon>
        <taxon>Rosales</taxon>
        <taxon>Cannabaceae</taxon>
        <taxon>Trema</taxon>
    </lineage>
</organism>
<feature type="compositionally biased region" description="Basic and acidic residues" evidence="1">
    <location>
        <begin position="34"/>
        <end position="43"/>
    </location>
</feature>